<feature type="compositionally biased region" description="Polar residues" evidence="5">
    <location>
        <begin position="188"/>
        <end position="199"/>
    </location>
</feature>
<feature type="compositionally biased region" description="Low complexity" evidence="5">
    <location>
        <begin position="253"/>
        <end position="286"/>
    </location>
</feature>
<dbReference type="InterPro" id="IPR001841">
    <property type="entry name" value="Znf_RING"/>
</dbReference>
<gene>
    <name evidence="7" type="ORF">JCGZ_08547</name>
</gene>
<feature type="compositionally biased region" description="Polar residues" evidence="5">
    <location>
        <begin position="388"/>
        <end position="436"/>
    </location>
</feature>
<feature type="compositionally biased region" description="Basic and acidic residues" evidence="5">
    <location>
        <begin position="1011"/>
        <end position="1026"/>
    </location>
</feature>
<feature type="region of interest" description="Disordered" evidence="5">
    <location>
        <begin position="1005"/>
        <end position="1026"/>
    </location>
</feature>
<feature type="region of interest" description="Disordered" evidence="5">
    <location>
        <begin position="374"/>
        <end position="560"/>
    </location>
</feature>
<feature type="compositionally biased region" description="Polar residues" evidence="5">
    <location>
        <begin position="765"/>
        <end position="774"/>
    </location>
</feature>
<feature type="domain" description="RING-type" evidence="6">
    <location>
        <begin position="20"/>
        <end position="59"/>
    </location>
</feature>
<dbReference type="Proteomes" id="UP000027138">
    <property type="component" value="Unassembled WGS sequence"/>
</dbReference>
<feature type="region of interest" description="Disordered" evidence="5">
    <location>
        <begin position="253"/>
        <end position="347"/>
    </location>
</feature>
<dbReference type="PROSITE" id="PS00518">
    <property type="entry name" value="ZF_RING_1"/>
    <property type="match status" value="1"/>
</dbReference>
<dbReference type="CDD" id="cd16449">
    <property type="entry name" value="RING-HC"/>
    <property type="match status" value="1"/>
</dbReference>
<dbReference type="PROSITE" id="PS50089">
    <property type="entry name" value="ZF_RING_2"/>
    <property type="match status" value="1"/>
</dbReference>
<feature type="region of interest" description="Disordered" evidence="5">
    <location>
        <begin position="157"/>
        <end position="199"/>
    </location>
</feature>
<feature type="compositionally biased region" description="Polar residues" evidence="5">
    <location>
        <begin position="850"/>
        <end position="873"/>
    </location>
</feature>
<feature type="compositionally biased region" description="Polar residues" evidence="5">
    <location>
        <begin position="914"/>
        <end position="939"/>
    </location>
</feature>
<keyword evidence="2 4" id="KW-0863">Zinc-finger</keyword>
<proteinExistence type="predicted"/>
<sequence>MGFDNECILNIQSLAGEYFCPVCRLLVYPNEALQSQCTHLYCKPCLTYVVSTTRACPYDGFLVTEADSKPLIESNKALAETIGKITVHCLYHRSGCTWQGPLSECTSHCSGCAFGNSPVVCNRCGIQIVHRQVQEHAQNCPGVQSQALTEATQDAATTGTTAAADQAQATTQAQTSQTTTSSLPVPDPSQQVNPTTQPQSVVQATVPTTEQWFQQQQQYQQYYQQYPGYDLYQQHYQQYYPYQQHAVPQYPQPQAYMQPQTPHPQLQSQLQGQPQAQLQTQHQSHPNIQLHAAAQTQSQPQVNPQQQTTGQPQSQIQSQTHPTPHGHPHPQAQLQPQAQSVQHHAQNLQIPQQPHTQMQHPQPPVQAQAHSLLHPQHPVPQPQPHSQGLQQTHSQHPVQSLAQHLTSQPNQPVNPHLQPQLQHSSANAVTGHHSYSQPQPQQQVQLGGPQHAVLMYPQGGPHPQNQHPIQMPGQFPQQPPFLRPPQSHVPVQNSQQPGLLPSPGQVPNVPPAQQQPVQSHPHQPGLPVHQRPVLQSVQQQFHQQHSQQPFSGQALGPVQNQMPQQGTYLQQPLHMQSQLRPHGLPQSFPPSHAYPQSIPHGTPPYQAQNLGGRPMMPPYGVSTKPHPPAPVGMQARAMQGGLGQQSGNALRTNNQDQLASEQHTGATSRPMPERQGDQIIDKGSEAESTSHKNAKRDPYDLDVAAGIGADSGEVKTIKSESDLKPVNDDNKPMGEIKDISESLGAENGEKFINQVKKEPKEGTNDQKGVSNANRKQVEHFVSEDKETMGGPMLKTPPLQEGDHLEDQSMKSQDRNVTPQLSGGFPLHGQMQGENLLQPSHAVPIADQGKQEPSLTPHGHSTFQQRPVGSSSLQAPPPGPPRHTQLPGHPSAPLRPLGAGLTPNSGQPLNPPSEYFQQPLYQQSHGSDVSPTGDPGSTSVFGRGPSHYGPQGPYTQGERRPSYGHESDMFPNHTANFMDGRRLDPLGHQPGMPPNMMRMNGAPGLDSSSGLELRDDRFRPLPDPSRIVDRGEFEEDLKHFPRPPHLGTEKYGSHFPSSRALDRGPHSYGMDLPPKPLDNGPHGLNYDSVPPGGSAPPRFFPHRHDGMMHPNDLGEIPAGFQDNVVGRQPDGRNHPDIFGPPPRYGRRHMDGMAPRSPSRDYPGFGAFHGLDDIAGRESRRFGDSYHGNRFPVLPSHLRRSEFEGHGQDVFPKHFRRGEHLDPHELPSHIREPIGYGASRMGELTGPGNFFHPRLGEPGYRNSYSLKGIPGDGGNYTGDLESFDGSRRRKSSSMGWCRICKVDCETVEGLDLHSQTRDHQKMAMDVVLTIKKNAKKQKLAPSDHSSLDDTSKSRNASFEGRGGNKN</sequence>
<feature type="compositionally biased region" description="Low complexity" evidence="5">
    <location>
        <begin position="457"/>
        <end position="476"/>
    </location>
</feature>
<dbReference type="PANTHER" id="PTHR37393:SF1">
    <property type="entry name" value="AT-RICH INTERACTIVE DOMAIN-CONTAINING PROTEIN 1A-LIKE"/>
    <property type="match status" value="1"/>
</dbReference>
<name>A0A067LNX5_JATCU</name>
<evidence type="ECO:0000256" key="1">
    <source>
        <dbReference type="ARBA" id="ARBA00022723"/>
    </source>
</evidence>
<keyword evidence="3" id="KW-0862">Zinc</keyword>
<feature type="compositionally biased region" description="Basic and acidic residues" evidence="5">
    <location>
        <begin position="956"/>
        <end position="967"/>
    </location>
</feature>
<feature type="compositionally biased region" description="Polar residues" evidence="5">
    <location>
        <begin position="645"/>
        <end position="667"/>
    </location>
</feature>
<feature type="compositionally biased region" description="Low complexity" evidence="5">
    <location>
        <begin position="437"/>
        <end position="450"/>
    </location>
</feature>
<keyword evidence="8" id="KW-1185">Reference proteome</keyword>
<accession>A0A067LNX5</accession>
<evidence type="ECO:0000313" key="8">
    <source>
        <dbReference type="Proteomes" id="UP000027138"/>
    </source>
</evidence>
<dbReference type="InterPro" id="IPR013083">
    <property type="entry name" value="Znf_RING/FYVE/PHD"/>
</dbReference>
<evidence type="ECO:0000259" key="6">
    <source>
        <dbReference type="PROSITE" id="PS50089"/>
    </source>
</evidence>
<reference evidence="7 8" key="1">
    <citation type="journal article" date="2014" name="PLoS ONE">
        <title>Global Analysis of Gene Expression Profiles in Physic Nut (Jatropha curcas L.) Seedlings Exposed to Salt Stress.</title>
        <authorList>
            <person name="Zhang L."/>
            <person name="Zhang C."/>
            <person name="Wu P."/>
            <person name="Chen Y."/>
            <person name="Li M."/>
            <person name="Jiang H."/>
            <person name="Wu G."/>
        </authorList>
    </citation>
    <scope>NUCLEOTIDE SEQUENCE [LARGE SCALE GENOMIC DNA]</scope>
    <source>
        <strain evidence="8">cv. GZQX0401</strain>
        <tissue evidence="7">Young leaves</tissue>
    </source>
</reference>
<evidence type="ECO:0000256" key="4">
    <source>
        <dbReference type="PROSITE-ProRule" id="PRU00175"/>
    </source>
</evidence>
<feature type="compositionally biased region" description="Low complexity" evidence="5">
    <location>
        <begin position="505"/>
        <end position="523"/>
    </location>
</feature>
<organism evidence="7 8">
    <name type="scientific">Jatropha curcas</name>
    <name type="common">Barbados nut</name>
    <dbReference type="NCBI Taxonomy" id="180498"/>
    <lineage>
        <taxon>Eukaryota</taxon>
        <taxon>Viridiplantae</taxon>
        <taxon>Streptophyta</taxon>
        <taxon>Embryophyta</taxon>
        <taxon>Tracheophyta</taxon>
        <taxon>Spermatophyta</taxon>
        <taxon>Magnoliopsida</taxon>
        <taxon>eudicotyledons</taxon>
        <taxon>Gunneridae</taxon>
        <taxon>Pentapetalae</taxon>
        <taxon>rosids</taxon>
        <taxon>fabids</taxon>
        <taxon>Malpighiales</taxon>
        <taxon>Euphorbiaceae</taxon>
        <taxon>Crotonoideae</taxon>
        <taxon>Jatropheae</taxon>
        <taxon>Jatropha</taxon>
    </lineage>
</organism>
<feature type="compositionally biased region" description="Low complexity" evidence="5">
    <location>
        <begin position="157"/>
        <end position="181"/>
    </location>
</feature>
<dbReference type="STRING" id="180498.A0A067LNX5"/>
<dbReference type="PANTHER" id="PTHR37393">
    <property type="entry name" value="AT-RICH INTERACTIVE DOMAIN-CONTAINING PROTEIN 1A-LIKE"/>
    <property type="match status" value="1"/>
</dbReference>
<feature type="region of interest" description="Disordered" evidence="5">
    <location>
        <begin position="1037"/>
        <end position="1056"/>
    </location>
</feature>
<feature type="compositionally biased region" description="Basic and acidic residues" evidence="5">
    <location>
        <begin position="722"/>
        <end position="740"/>
    </location>
</feature>
<dbReference type="InterPro" id="IPR017907">
    <property type="entry name" value="Znf_RING_CS"/>
</dbReference>
<feature type="compositionally biased region" description="Basic and acidic residues" evidence="5">
    <location>
        <begin position="755"/>
        <end position="764"/>
    </location>
</feature>
<feature type="region of interest" description="Disordered" evidence="5">
    <location>
        <begin position="1332"/>
        <end position="1364"/>
    </location>
</feature>
<dbReference type="Gene3D" id="3.30.40.10">
    <property type="entry name" value="Zinc/RING finger domain, C3HC4 (zinc finger)"/>
    <property type="match status" value="1"/>
</dbReference>
<dbReference type="EMBL" id="KK914217">
    <property type="protein sequence ID" value="KDP46575.1"/>
    <property type="molecule type" value="Genomic_DNA"/>
</dbReference>
<feature type="compositionally biased region" description="Basic and acidic residues" evidence="5">
    <location>
        <begin position="775"/>
        <end position="787"/>
    </location>
</feature>
<feature type="region of interest" description="Disordered" evidence="5">
    <location>
        <begin position="722"/>
        <end position="972"/>
    </location>
</feature>
<evidence type="ECO:0000313" key="7">
    <source>
        <dbReference type="EMBL" id="KDP46575.1"/>
    </source>
</evidence>
<dbReference type="OrthoDB" id="9049620at2759"/>
<dbReference type="GO" id="GO:0008270">
    <property type="term" value="F:zinc ion binding"/>
    <property type="evidence" value="ECO:0007669"/>
    <property type="project" value="UniProtKB-KW"/>
</dbReference>
<feature type="compositionally biased region" description="Low complexity" evidence="5">
    <location>
        <begin position="532"/>
        <end position="550"/>
    </location>
</feature>
<dbReference type="SUPFAM" id="SSF57850">
    <property type="entry name" value="RING/U-box"/>
    <property type="match status" value="1"/>
</dbReference>
<evidence type="ECO:0000256" key="3">
    <source>
        <dbReference type="ARBA" id="ARBA00022833"/>
    </source>
</evidence>
<feature type="region of interest" description="Disordered" evidence="5">
    <location>
        <begin position="580"/>
        <end position="676"/>
    </location>
</feature>
<keyword evidence="1" id="KW-0479">Metal-binding</keyword>
<feature type="compositionally biased region" description="Low complexity" evidence="5">
    <location>
        <begin position="295"/>
        <end position="347"/>
    </location>
</feature>
<evidence type="ECO:0000256" key="5">
    <source>
        <dbReference type="SAM" id="MobiDB-lite"/>
    </source>
</evidence>
<feature type="compositionally biased region" description="Basic and acidic residues" evidence="5">
    <location>
        <begin position="800"/>
        <end position="813"/>
    </location>
</feature>
<protein>
    <recommendedName>
        <fullName evidence="6">RING-type domain-containing protein</fullName>
    </recommendedName>
</protein>
<evidence type="ECO:0000256" key="2">
    <source>
        <dbReference type="ARBA" id="ARBA00022771"/>
    </source>
</evidence>
<dbReference type="SUPFAM" id="SSF49599">
    <property type="entry name" value="TRAF domain-like"/>
    <property type="match status" value="1"/>
</dbReference>